<dbReference type="SMART" id="SM00310">
    <property type="entry name" value="PTBI"/>
    <property type="match status" value="1"/>
</dbReference>
<dbReference type="PANTHER" id="PTHR21258">
    <property type="entry name" value="DOCKING PROTEIN RELATED"/>
    <property type="match status" value="1"/>
</dbReference>
<dbReference type="GeneID" id="107101781"/>
<dbReference type="OrthoDB" id="6243387at2759"/>
<reference evidence="3" key="1">
    <citation type="submission" date="2025-08" db="UniProtKB">
        <authorList>
            <consortium name="Ensembl"/>
        </authorList>
    </citation>
    <scope>IDENTIFICATION</scope>
</reference>
<name>A0A3Q2E4T4_CYPVA</name>
<dbReference type="KEGG" id="cvg:107101781"/>
<dbReference type="GO" id="GO:0043410">
    <property type="term" value="P:positive regulation of MAPK cascade"/>
    <property type="evidence" value="ECO:0007669"/>
    <property type="project" value="TreeGrafter"/>
</dbReference>
<feature type="compositionally biased region" description="Low complexity" evidence="1">
    <location>
        <begin position="542"/>
        <end position="561"/>
    </location>
</feature>
<dbReference type="SUPFAM" id="SSF50729">
    <property type="entry name" value="PH domain-like"/>
    <property type="match status" value="2"/>
</dbReference>
<feature type="region of interest" description="Disordered" evidence="1">
    <location>
        <begin position="484"/>
        <end position="526"/>
    </location>
</feature>
<evidence type="ECO:0000313" key="4">
    <source>
        <dbReference type="Proteomes" id="UP000265020"/>
    </source>
</evidence>
<feature type="region of interest" description="Disordered" evidence="1">
    <location>
        <begin position="392"/>
        <end position="419"/>
    </location>
</feature>
<dbReference type="GeneTree" id="ENSGT00940000155980"/>
<dbReference type="InterPro" id="IPR050996">
    <property type="entry name" value="Docking_Protein_DOK"/>
</dbReference>
<feature type="region of interest" description="Disordered" evidence="1">
    <location>
        <begin position="542"/>
        <end position="562"/>
    </location>
</feature>
<dbReference type="SMART" id="SM00233">
    <property type="entry name" value="PH"/>
    <property type="match status" value="1"/>
</dbReference>
<protein>
    <submittedName>
        <fullName evidence="3">Docking protein 1-like</fullName>
    </submittedName>
</protein>
<dbReference type="InterPro" id="IPR001849">
    <property type="entry name" value="PH_domain"/>
</dbReference>
<feature type="domain" description="IRS-type PTB" evidence="2">
    <location>
        <begin position="219"/>
        <end position="323"/>
    </location>
</feature>
<dbReference type="AlphaFoldDB" id="A0A3Q2E4T4"/>
<dbReference type="GO" id="GO:0005737">
    <property type="term" value="C:cytoplasm"/>
    <property type="evidence" value="ECO:0007669"/>
    <property type="project" value="TreeGrafter"/>
</dbReference>
<dbReference type="RefSeq" id="XP_015256314.1">
    <property type="nucleotide sequence ID" value="XM_015400828.1"/>
</dbReference>
<dbReference type="InterPro" id="IPR002404">
    <property type="entry name" value="IRS_PTB"/>
</dbReference>
<evidence type="ECO:0000259" key="2">
    <source>
        <dbReference type="PROSITE" id="PS51064"/>
    </source>
</evidence>
<dbReference type="PANTHER" id="PTHR21258:SF46">
    <property type="entry name" value="DOCKING PROTEIN 1"/>
    <property type="match status" value="1"/>
</dbReference>
<dbReference type="STRING" id="28743.ENSCVAP00000027226"/>
<feature type="region of interest" description="Disordered" evidence="1">
    <location>
        <begin position="1"/>
        <end position="22"/>
    </location>
</feature>
<dbReference type="GO" id="GO:0007265">
    <property type="term" value="P:Ras protein signal transduction"/>
    <property type="evidence" value="ECO:0007669"/>
    <property type="project" value="TreeGrafter"/>
</dbReference>
<proteinExistence type="predicted"/>
<dbReference type="OMA" id="LEIQDMG"/>
<dbReference type="Ensembl" id="ENSCVAT00000018640.1">
    <property type="protein sequence ID" value="ENSCVAP00000027226.1"/>
    <property type="gene ID" value="ENSCVAG00000013376.1"/>
</dbReference>
<accession>A0A3Q2E4T4</accession>
<dbReference type="Proteomes" id="UP000265020">
    <property type="component" value="Unassembled WGS sequence"/>
</dbReference>
<dbReference type="SMART" id="SM01244">
    <property type="entry name" value="IRS"/>
    <property type="match status" value="1"/>
</dbReference>
<organism evidence="3 4">
    <name type="scientific">Cyprinodon variegatus</name>
    <name type="common">Sheepshead minnow</name>
    <dbReference type="NCBI Taxonomy" id="28743"/>
    <lineage>
        <taxon>Eukaryota</taxon>
        <taxon>Metazoa</taxon>
        <taxon>Chordata</taxon>
        <taxon>Craniata</taxon>
        <taxon>Vertebrata</taxon>
        <taxon>Euteleostomi</taxon>
        <taxon>Actinopterygii</taxon>
        <taxon>Neopterygii</taxon>
        <taxon>Teleostei</taxon>
        <taxon>Neoteleostei</taxon>
        <taxon>Acanthomorphata</taxon>
        <taxon>Ovalentaria</taxon>
        <taxon>Atherinomorphae</taxon>
        <taxon>Cyprinodontiformes</taxon>
        <taxon>Cyprinodontidae</taxon>
        <taxon>Cyprinodon</taxon>
    </lineage>
</organism>
<reference evidence="3" key="2">
    <citation type="submission" date="2025-09" db="UniProtKB">
        <authorList>
            <consortium name="Ensembl"/>
        </authorList>
    </citation>
    <scope>IDENTIFICATION</scope>
</reference>
<dbReference type="Pfam" id="PF02174">
    <property type="entry name" value="IRS"/>
    <property type="match status" value="1"/>
</dbReference>
<dbReference type="PROSITE" id="PS51064">
    <property type="entry name" value="IRS_PTB"/>
    <property type="match status" value="1"/>
</dbReference>
<evidence type="ECO:0000313" key="3">
    <source>
        <dbReference type="Ensembl" id="ENSCVAP00000027226.1"/>
    </source>
</evidence>
<evidence type="ECO:0000256" key="1">
    <source>
        <dbReference type="SAM" id="MobiDB-lite"/>
    </source>
</evidence>
<dbReference type="GO" id="GO:0007169">
    <property type="term" value="P:cell surface receptor protein tyrosine kinase signaling pathway"/>
    <property type="evidence" value="ECO:0007669"/>
    <property type="project" value="TreeGrafter"/>
</dbReference>
<dbReference type="Gene3D" id="2.30.29.30">
    <property type="entry name" value="Pleckstrin-homology domain (PH domain)/Phosphotyrosine-binding domain (PTB)"/>
    <property type="match status" value="2"/>
</dbReference>
<sequence>MKHGATGRSSNNNRTHMCSDPTGLESSQHVRIIFQECFTEPNLNPKQRRKLFRRVFYVLQQQQRRPGVVLFMDSKGKTGKLFLQPHKSNQKWKPVWVSLFPPSSNGVGRLEIRDMGGGGDYPGFRRHQQFHGDKRTKVVLLSELITVLRLPPNAEACPMENMSAFCVETQDRTLVFATLKDDCAEWVDKLCQSTFQREKTSGTSQVHMEENQIYASAHEAPQFWVGLQKSDAAMRCGLQGSYWLQVEEQSLLLRSTKEKEVVMEWPYELLRRYGNDKVTFTIEAGRRCESGPGTFIFKTQQADNIFSLIKSNIKRKTATSTSGHQIQDVEQDAVTNIQACSPLPKIPDLTNMAAIMENKLRVQDRKSPVFDDIPKSRDDSVCPAEGLPAPITLMPLPSVPTHNDTSGHKPDSQSDAIYADPKDCIPSIIVPIQTRAHYIDPASVLPLKPPFAKEPVDTVPTTLESDPKPNTDLLDSVYSEVYDKLSPDKNKQPTLQNPAKTSDEPIYSQPDSTTPSEGQDTEPNPDQFAHLYAQVCKAATLSKNSESVTTSASSSSTMSSTKFREDPLDDVIYENLGII</sequence>
<keyword evidence="4" id="KW-1185">Reference proteome</keyword>
<feature type="compositionally biased region" description="Polar residues" evidence="1">
    <location>
        <begin position="509"/>
        <end position="524"/>
    </location>
</feature>
<dbReference type="InterPro" id="IPR011993">
    <property type="entry name" value="PH-like_dom_sf"/>
</dbReference>
<feature type="compositionally biased region" description="Polar residues" evidence="1">
    <location>
        <begin position="7"/>
        <end position="16"/>
    </location>
</feature>